<accession>A0AAN9LQI2</accession>
<comment type="caution">
    <text evidence="1">The sequence shown here is derived from an EMBL/GenBank/DDBJ whole genome shotgun (WGS) entry which is preliminary data.</text>
</comment>
<organism evidence="1 2">
    <name type="scientific">Canavalia gladiata</name>
    <name type="common">Sword bean</name>
    <name type="synonym">Dolichos gladiatus</name>
    <dbReference type="NCBI Taxonomy" id="3824"/>
    <lineage>
        <taxon>Eukaryota</taxon>
        <taxon>Viridiplantae</taxon>
        <taxon>Streptophyta</taxon>
        <taxon>Embryophyta</taxon>
        <taxon>Tracheophyta</taxon>
        <taxon>Spermatophyta</taxon>
        <taxon>Magnoliopsida</taxon>
        <taxon>eudicotyledons</taxon>
        <taxon>Gunneridae</taxon>
        <taxon>Pentapetalae</taxon>
        <taxon>rosids</taxon>
        <taxon>fabids</taxon>
        <taxon>Fabales</taxon>
        <taxon>Fabaceae</taxon>
        <taxon>Papilionoideae</taxon>
        <taxon>50 kb inversion clade</taxon>
        <taxon>NPAAA clade</taxon>
        <taxon>indigoferoid/millettioid clade</taxon>
        <taxon>Phaseoleae</taxon>
        <taxon>Canavalia</taxon>
    </lineage>
</organism>
<proteinExistence type="predicted"/>
<evidence type="ECO:0000313" key="1">
    <source>
        <dbReference type="EMBL" id="KAK7337703.1"/>
    </source>
</evidence>
<evidence type="ECO:0000313" key="2">
    <source>
        <dbReference type="Proteomes" id="UP001367508"/>
    </source>
</evidence>
<name>A0AAN9LQI2_CANGL</name>
<protein>
    <submittedName>
        <fullName evidence="1">Uncharacterized protein</fullName>
    </submittedName>
</protein>
<keyword evidence="2" id="KW-1185">Reference proteome</keyword>
<dbReference type="AlphaFoldDB" id="A0AAN9LQI2"/>
<dbReference type="Proteomes" id="UP001367508">
    <property type="component" value="Unassembled WGS sequence"/>
</dbReference>
<dbReference type="EMBL" id="JAYMYQ010000004">
    <property type="protein sequence ID" value="KAK7337703.1"/>
    <property type="molecule type" value="Genomic_DNA"/>
</dbReference>
<reference evidence="1 2" key="1">
    <citation type="submission" date="2024-01" db="EMBL/GenBank/DDBJ databases">
        <title>The genomes of 5 underutilized Papilionoideae crops provide insights into root nodulation and disease resistanc.</title>
        <authorList>
            <person name="Jiang F."/>
        </authorList>
    </citation>
    <scope>NUCLEOTIDE SEQUENCE [LARGE SCALE GENOMIC DNA]</scope>
    <source>
        <strain evidence="1">LVBAO_FW01</strain>
        <tissue evidence="1">Leaves</tissue>
    </source>
</reference>
<sequence length="66" mass="7510">MQTDPGPLVSQTLHALTPYKTPLLSLLFSNSKIIKPPNPPSLFTRYALSTQLLSQTLRFRYSIHIR</sequence>
<gene>
    <name evidence="1" type="ORF">VNO77_18288</name>
</gene>